<dbReference type="RefSeq" id="WP_188499460.1">
    <property type="nucleotide sequence ID" value="NZ_BMFV01000071.1"/>
</dbReference>
<keyword evidence="1" id="KW-0472">Membrane</keyword>
<accession>A0A8J3ENV0</accession>
<evidence type="ECO:0000256" key="2">
    <source>
        <dbReference type="SAM" id="SignalP"/>
    </source>
</evidence>
<keyword evidence="4" id="KW-1185">Reference proteome</keyword>
<protein>
    <submittedName>
        <fullName evidence="3">Uncharacterized protein</fullName>
    </submittedName>
</protein>
<dbReference type="AlphaFoldDB" id="A0A8J3ENV0"/>
<name>A0A8J3ENV0_9BACL</name>
<gene>
    <name evidence="3" type="ORF">GCM10007096_43090</name>
</gene>
<dbReference type="Proteomes" id="UP000656813">
    <property type="component" value="Unassembled WGS sequence"/>
</dbReference>
<proteinExistence type="predicted"/>
<evidence type="ECO:0000313" key="3">
    <source>
        <dbReference type="EMBL" id="GGH89152.1"/>
    </source>
</evidence>
<organism evidence="3 4">
    <name type="scientific">Pullulanibacillus pueri</name>
    <dbReference type="NCBI Taxonomy" id="1437324"/>
    <lineage>
        <taxon>Bacteria</taxon>
        <taxon>Bacillati</taxon>
        <taxon>Bacillota</taxon>
        <taxon>Bacilli</taxon>
        <taxon>Bacillales</taxon>
        <taxon>Sporolactobacillaceae</taxon>
        <taxon>Pullulanibacillus</taxon>
    </lineage>
</organism>
<feature type="signal peptide" evidence="2">
    <location>
        <begin position="1"/>
        <end position="25"/>
    </location>
</feature>
<feature type="chain" id="PRO_5035284193" evidence="2">
    <location>
        <begin position="26"/>
        <end position="185"/>
    </location>
</feature>
<keyword evidence="2" id="KW-0732">Signal</keyword>
<dbReference type="EMBL" id="BMFV01000071">
    <property type="protein sequence ID" value="GGH89152.1"/>
    <property type="molecule type" value="Genomic_DNA"/>
</dbReference>
<comment type="caution">
    <text evidence="3">The sequence shown here is derived from an EMBL/GenBank/DDBJ whole genome shotgun (WGS) entry which is preliminary data.</text>
</comment>
<sequence>MLKKCLALLSALSVVLLFVMGTSYAKTVTSGDMFKAFQKQYSDENYDYKKGSLKITDVQTINLNQPITVKNGDKEVTVNQVQIGVAHFKTVRDYIFFKDWKEYAYYAPEQNLILTEGDVTGVSQIKDFEKQHESKVSLELGPIVGLCLLVIIIPLLFAYIWLRFKYNSLDFKLQNGMLEENNRLR</sequence>
<evidence type="ECO:0000313" key="4">
    <source>
        <dbReference type="Proteomes" id="UP000656813"/>
    </source>
</evidence>
<feature type="transmembrane region" description="Helical" evidence="1">
    <location>
        <begin position="140"/>
        <end position="162"/>
    </location>
</feature>
<evidence type="ECO:0000256" key="1">
    <source>
        <dbReference type="SAM" id="Phobius"/>
    </source>
</evidence>
<keyword evidence="1" id="KW-1133">Transmembrane helix</keyword>
<keyword evidence="1" id="KW-0812">Transmembrane</keyword>
<reference evidence="3" key="1">
    <citation type="journal article" date="2014" name="Int. J. Syst. Evol. Microbiol.">
        <title>Complete genome sequence of Corynebacterium casei LMG S-19264T (=DSM 44701T), isolated from a smear-ripened cheese.</title>
        <authorList>
            <consortium name="US DOE Joint Genome Institute (JGI-PGF)"/>
            <person name="Walter F."/>
            <person name="Albersmeier A."/>
            <person name="Kalinowski J."/>
            <person name="Ruckert C."/>
        </authorList>
    </citation>
    <scope>NUCLEOTIDE SEQUENCE</scope>
    <source>
        <strain evidence="3">CGMCC 1.12777</strain>
    </source>
</reference>
<reference evidence="3" key="2">
    <citation type="submission" date="2020-09" db="EMBL/GenBank/DDBJ databases">
        <authorList>
            <person name="Sun Q."/>
            <person name="Zhou Y."/>
        </authorList>
    </citation>
    <scope>NUCLEOTIDE SEQUENCE</scope>
    <source>
        <strain evidence="3">CGMCC 1.12777</strain>
    </source>
</reference>